<evidence type="ECO:0000313" key="5">
    <source>
        <dbReference type="EMBL" id="PSR33898.1"/>
    </source>
</evidence>
<dbReference type="PANTHER" id="PTHR33164">
    <property type="entry name" value="TRANSCRIPTIONAL REGULATOR, MARR FAMILY"/>
    <property type="match status" value="1"/>
</dbReference>
<keyword evidence="2" id="KW-0238">DNA-binding</keyword>
<evidence type="ECO:0000313" key="6">
    <source>
        <dbReference type="Proteomes" id="UP000242972"/>
    </source>
</evidence>
<dbReference type="SMART" id="SM00347">
    <property type="entry name" value="HTH_MARR"/>
    <property type="match status" value="1"/>
</dbReference>
<dbReference type="AlphaFoldDB" id="A0A2T2XHD9"/>
<dbReference type="GO" id="GO:0003700">
    <property type="term" value="F:DNA-binding transcription factor activity"/>
    <property type="evidence" value="ECO:0007669"/>
    <property type="project" value="InterPro"/>
</dbReference>
<feature type="domain" description="HTH marR-type" evidence="4">
    <location>
        <begin position="1"/>
        <end position="148"/>
    </location>
</feature>
<sequence>MVMSSSFKDAQDSPGFLLWEVTNLWQRRIRQALEPLALTHMQFVILFSCQWLSCQDDSVALTQIQLAQHARIDVNVTSQVLRVLEQKGYVVRRMHPTDMRAKVIVPTPEGRDLALRAVKVVEAADQEFFSRLGGETNHFIQLMRQLRA</sequence>
<gene>
    <name evidence="5" type="ORF">C7B46_07865</name>
</gene>
<dbReference type="PANTHER" id="PTHR33164:SF64">
    <property type="entry name" value="TRANSCRIPTIONAL REGULATOR SLYA"/>
    <property type="match status" value="1"/>
</dbReference>
<keyword evidence="1" id="KW-0805">Transcription regulation</keyword>
<dbReference type="SUPFAM" id="SSF46785">
    <property type="entry name" value="Winged helix' DNA-binding domain"/>
    <property type="match status" value="1"/>
</dbReference>
<evidence type="ECO:0000256" key="3">
    <source>
        <dbReference type="ARBA" id="ARBA00023163"/>
    </source>
</evidence>
<dbReference type="Pfam" id="PF01047">
    <property type="entry name" value="MarR"/>
    <property type="match status" value="1"/>
</dbReference>
<organism evidence="5 6">
    <name type="scientific">Sulfobacillus benefaciens</name>
    <dbReference type="NCBI Taxonomy" id="453960"/>
    <lineage>
        <taxon>Bacteria</taxon>
        <taxon>Bacillati</taxon>
        <taxon>Bacillota</taxon>
        <taxon>Clostridia</taxon>
        <taxon>Eubacteriales</taxon>
        <taxon>Clostridiales Family XVII. Incertae Sedis</taxon>
        <taxon>Sulfobacillus</taxon>
    </lineage>
</organism>
<comment type="caution">
    <text evidence="5">The sequence shown here is derived from an EMBL/GenBank/DDBJ whole genome shotgun (WGS) entry which is preliminary data.</text>
</comment>
<dbReference type="InterPro" id="IPR036388">
    <property type="entry name" value="WH-like_DNA-bd_sf"/>
</dbReference>
<proteinExistence type="predicted"/>
<protein>
    <submittedName>
        <fullName evidence="5">MarR family transcriptional regulator</fullName>
    </submittedName>
</protein>
<dbReference type="InterPro" id="IPR039422">
    <property type="entry name" value="MarR/SlyA-like"/>
</dbReference>
<dbReference type="GO" id="GO:0003677">
    <property type="term" value="F:DNA binding"/>
    <property type="evidence" value="ECO:0007669"/>
    <property type="project" value="UniProtKB-KW"/>
</dbReference>
<dbReference type="InterPro" id="IPR000835">
    <property type="entry name" value="HTH_MarR-typ"/>
</dbReference>
<dbReference type="Proteomes" id="UP000242972">
    <property type="component" value="Unassembled WGS sequence"/>
</dbReference>
<dbReference type="GO" id="GO:0006950">
    <property type="term" value="P:response to stress"/>
    <property type="evidence" value="ECO:0007669"/>
    <property type="project" value="TreeGrafter"/>
</dbReference>
<dbReference type="EMBL" id="PXYW01000015">
    <property type="protein sequence ID" value="PSR33898.1"/>
    <property type="molecule type" value="Genomic_DNA"/>
</dbReference>
<evidence type="ECO:0000256" key="2">
    <source>
        <dbReference type="ARBA" id="ARBA00023125"/>
    </source>
</evidence>
<dbReference type="PRINTS" id="PR00598">
    <property type="entry name" value="HTHMARR"/>
</dbReference>
<keyword evidence="3" id="KW-0804">Transcription</keyword>
<name>A0A2T2XHD9_9FIRM</name>
<accession>A0A2T2XHD9</accession>
<dbReference type="InterPro" id="IPR036390">
    <property type="entry name" value="WH_DNA-bd_sf"/>
</dbReference>
<evidence type="ECO:0000259" key="4">
    <source>
        <dbReference type="PROSITE" id="PS50995"/>
    </source>
</evidence>
<reference evidence="5 6" key="1">
    <citation type="journal article" date="2014" name="BMC Genomics">
        <title>Comparison of environmental and isolate Sulfobacillus genomes reveals diverse carbon, sulfur, nitrogen, and hydrogen metabolisms.</title>
        <authorList>
            <person name="Justice N.B."/>
            <person name="Norman A."/>
            <person name="Brown C.T."/>
            <person name="Singh A."/>
            <person name="Thomas B.C."/>
            <person name="Banfield J.F."/>
        </authorList>
    </citation>
    <scope>NUCLEOTIDE SEQUENCE [LARGE SCALE GENOMIC DNA]</scope>
    <source>
        <strain evidence="5">AMDSBA4</strain>
    </source>
</reference>
<evidence type="ECO:0000256" key="1">
    <source>
        <dbReference type="ARBA" id="ARBA00023015"/>
    </source>
</evidence>
<dbReference type="PROSITE" id="PS50995">
    <property type="entry name" value="HTH_MARR_2"/>
    <property type="match status" value="1"/>
</dbReference>
<dbReference type="Gene3D" id="1.10.10.10">
    <property type="entry name" value="Winged helix-like DNA-binding domain superfamily/Winged helix DNA-binding domain"/>
    <property type="match status" value="1"/>
</dbReference>